<evidence type="ECO:0000259" key="6">
    <source>
        <dbReference type="PROSITE" id="PS00715"/>
    </source>
</evidence>
<dbReference type="InterPro" id="IPR007624">
    <property type="entry name" value="RNA_pol_sigma70_r3"/>
</dbReference>
<dbReference type="KEGG" id="kme:H0A61_02293"/>
<comment type="function">
    <text evidence="5">Sigma factors are initiation factors that promote the attachment of RNA polymerase to specific initiation sites and are then released.</text>
</comment>
<dbReference type="Pfam" id="PF04545">
    <property type="entry name" value="Sigma70_r4"/>
    <property type="match status" value="1"/>
</dbReference>
<comment type="similarity">
    <text evidence="5">Belongs to the sigma-70 factor family.</text>
</comment>
<dbReference type="InterPro" id="IPR012845">
    <property type="entry name" value="RNA_pol_sigma_FliA_WhiG"/>
</dbReference>
<sequence>MPFKIRGGKMLSETIKDIWIEYKKTGDKALREKLILKYAPLVKVIAGRIAVNSSKTEFEDILSYGIFGLIDAIDKFCIDRGVKFETYAYSRIKGAIIDGIRQNNWVPRTIMDKINMIQKEINNLQKKLRRGPTDEEICQALNISMDEYNRIIQEVSKKNILSLDEIIDKGDIRAEISSNNTFCHPEYVAERSELKLNLAKAINELPDKEKLVIALYYYEGLTIKEISEVLGVSESRVSQLHTKAILRLRGRLSRKKHLFVEG</sequence>
<keyword evidence="3 5" id="KW-0238">DNA-binding</keyword>
<dbReference type="InterPro" id="IPR007627">
    <property type="entry name" value="RNA_pol_sigma70_r2"/>
</dbReference>
<dbReference type="Gene3D" id="1.20.140.160">
    <property type="match status" value="1"/>
</dbReference>
<dbReference type="Proteomes" id="UP000662904">
    <property type="component" value="Chromosome"/>
</dbReference>
<feature type="domain" description="RNA polymerase sigma-70" evidence="7">
    <location>
        <begin position="222"/>
        <end position="248"/>
    </location>
</feature>
<dbReference type="InterPro" id="IPR000943">
    <property type="entry name" value="RNA_pol_sigma70"/>
</dbReference>
<dbReference type="NCBIfam" id="NF005413">
    <property type="entry name" value="PRK06986.1"/>
    <property type="match status" value="1"/>
</dbReference>
<dbReference type="GO" id="GO:0006352">
    <property type="term" value="P:DNA-templated transcription initiation"/>
    <property type="evidence" value="ECO:0007669"/>
    <property type="project" value="InterPro"/>
</dbReference>
<dbReference type="PRINTS" id="PR00046">
    <property type="entry name" value="SIGMA70FCT"/>
</dbReference>
<evidence type="ECO:0000259" key="7">
    <source>
        <dbReference type="PROSITE" id="PS00716"/>
    </source>
</evidence>
<dbReference type="GO" id="GO:0003677">
    <property type="term" value="F:DNA binding"/>
    <property type="evidence" value="ECO:0007669"/>
    <property type="project" value="UniProtKB-KW"/>
</dbReference>
<keyword evidence="4 5" id="KW-0804">Transcription</keyword>
<proteinExistence type="inferred from homology"/>
<evidence type="ECO:0000256" key="4">
    <source>
        <dbReference type="ARBA" id="ARBA00023163"/>
    </source>
</evidence>
<evidence type="ECO:0000313" key="8">
    <source>
        <dbReference type="EMBL" id="QSQ09912.1"/>
    </source>
</evidence>
<organism evidence="8 9">
    <name type="scientific">Koleobacter methoxysyntrophicus</name>
    <dbReference type="NCBI Taxonomy" id="2751313"/>
    <lineage>
        <taxon>Bacteria</taxon>
        <taxon>Bacillati</taxon>
        <taxon>Bacillota</taxon>
        <taxon>Clostridia</taxon>
        <taxon>Koleobacterales</taxon>
        <taxon>Koleobacteraceae</taxon>
        <taxon>Koleobacter</taxon>
    </lineage>
</organism>
<evidence type="ECO:0000256" key="3">
    <source>
        <dbReference type="ARBA" id="ARBA00023125"/>
    </source>
</evidence>
<dbReference type="InterPro" id="IPR013324">
    <property type="entry name" value="RNA_pol_sigma_r3/r4-like"/>
</dbReference>
<dbReference type="SUPFAM" id="SSF88659">
    <property type="entry name" value="Sigma3 and sigma4 domains of RNA polymerase sigma factors"/>
    <property type="match status" value="2"/>
</dbReference>
<dbReference type="InterPro" id="IPR014284">
    <property type="entry name" value="RNA_pol_sigma-70_dom"/>
</dbReference>
<dbReference type="PROSITE" id="PS00716">
    <property type="entry name" value="SIGMA70_2"/>
    <property type="match status" value="1"/>
</dbReference>
<keyword evidence="1 5" id="KW-0805">Transcription regulation</keyword>
<dbReference type="SUPFAM" id="SSF88946">
    <property type="entry name" value="Sigma2 domain of RNA polymerase sigma factors"/>
    <property type="match status" value="1"/>
</dbReference>
<keyword evidence="9" id="KW-1185">Reference proteome</keyword>
<dbReference type="PANTHER" id="PTHR30385">
    <property type="entry name" value="SIGMA FACTOR F FLAGELLAR"/>
    <property type="match status" value="1"/>
</dbReference>
<dbReference type="NCBIfam" id="TIGR02479">
    <property type="entry name" value="FliA_WhiG"/>
    <property type="match status" value="1"/>
</dbReference>
<reference evidence="8" key="1">
    <citation type="submission" date="2020-07" db="EMBL/GenBank/DDBJ databases">
        <title>Koleobacter methoxysyntrophicus gen. nov., sp. nov., a novel anaerobic bacterium isolated from deep subsurface oil field and proposal of Koleobacterales ord. nov. in the phylum Firmicutes.</title>
        <authorList>
            <person name="Sakamoto S."/>
            <person name="Tamaki H."/>
        </authorList>
    </citation>
    <scope>NUCLEOTIDE SEQUENCE</scope>
    <source>
        <strain evidence="8">NRmbB1</strain>
    </source>
</reference>
<dbReference type="InterPro" id="IPR013325">
    <property type="entry name" value="RNA_pol_sigma_r2"/>
</dbReference>
<feature type="domain" description="RNA polymerase sigma-70" evidence="6">
    <location>
        <begin position="60"/>
        <end position="73"/>
    </location>
</feature>
<evidence type="ECO:0000256" key="5">
    <source>
        <dbReference type="RuleBase" id="RU362124"/>
    </source>
</evidence>
<dbReference type="NCBIfam" id="TIGR02937">
    <property type="entry name" value="sigma70-ECF"/>
    <property type="match status" value="1"/>
</dbReference>
<dbReference type="Pfam" id="PF04539">
    <property type="entry name" value="Sigma70_r3"/>
    <property type="match status" value="1"/>
</dbReference>
<name>A0A8A0RPS6_9FIRM</name>
<dbReference type="Gene3D" id="1.10.1740.10">
    <property type="match status" value="1"/>
</dbReference>
<dbReference type="PANTHER" id="PTHR30385:SF7">
    <property type="entry name" value="RNA POLYMERASE SIGMA FACTOR FLIA"/>
    <property type="match status" value="1"/>
</dbReference>
<dbReference type="AlphaFoldDB" id="A0A8A0RPS6"/>
<keyword evidence="2 5" id="KW-0731">Sigma factor</keyword>
<gene>
    <name evidence="8" type="primary">sigD</name>
    <name evidence="8" type="ORF">H0A61_02293</name>
</gene>
<evidence type="ECO:0000313" key="9">
    <source>
        <dbReference type="Proteomes" id="UP000662904"/>
    </source>
</evidence>
<protein>
    <recommendedName>
        <fullName evidence="5">RNA polymerase sigma factor</fullName>
    </recommendedName>
</protein>
<dbReference type="CDD" id="cd06171">
    <property type="entry name" value="Sigma70_r4"/>
    <property type="match status" value="1"/>
</dbReference>
<dbReference type="Pfam" id="PF04542">
    <property type="entry name" value="Sigma70_r2"/>
    <property type="match status" value="1"/>
</dbReference>
<dbReference type="PROSITE" id="PS00715">
    <property type="entry name" value="SIGMA70_1"/>
    <property type="match status" value="1"/>
</dbReference>
<dbReference type="PIRSF" id="PIRSF000770">
    <property type="entry name" value="RNA_pol_sigma-SigE/K"/>
    <property type="match status" value="1"/>
</dbReference>
<dbReference type="InterPro" id="IPR007630">
    <property type="entry name" value="RNA_pol_sigma70_r4"/>
</dbReference>
<evidence type="ECO:0000256" key="2">
    <source>
        <dbReference type="ARBA" id="ARBA00023082"/>
    </source>
</evidence>
<dbReference type="EMBL" id="CP059066">
    <property type="protein sequence ID" value="QSQ09912.1"/>
    <property type="molecule type" value="Genomic_DNA"/>
</dbReference>
<accession>A0A8A0RPS6</accession>
<dbReference type="GO" id="GO:0003899">
    <property type="term" value="F:DNA-directed RNA polymerase activity"/>
    <property type="evidence" value="ECO:0007669"/>
    <property type="project" value="InterPro"/>
</dbReference>
<evidence type="ECO:0000256" key="1">
    <source>
        <dbReference type="ARBA" id="ARBA00023015"/>
    </source>
</evidence>
<dbReference type="GO" id="GO:0016987">
    <property type="term" value="F:sigma factor activity"/>
    <property type="evidence" value="ECO:0007669"/>
    <property type="project" value="UniProtKB-KW"/>
</dbReference>